<dbReference type="AlphaFoldDB" id="A0A176ZDE4"/>
<keyword evidence="1" id="KW-1133">Transmembrane helix</keyword>
<name>A0A176ZDE4_9BRAD</name>
<accession>A0A176ZDE4</accession>
<protein>
    <recommendedName>
        <fullName evidence="2">DUF1468 domain-containing protein</fullName>
    </recommendedName>
</protein>
<gene>
    <name evidence="3" type="ORF">AXW67_03885</name>
</gene>
<evidence type="ECO:0000313" key="3">
    <source>
        <dbReference type="EMBL" id="OAF18661.1"/>
    </source>
</evidence>
<feature type="transmembrane region" description="Helical" evidence="1">
    <location>
        <begin position="64"/>
        <end position="93"/>
    </location>
</feature>
<feature type="domain" description="DUF1468" evidence="2">
    <location>
        <begin position="10"/>
        <end position="128"/>
    </location>
</feature>
<feature type="transmembrane region" description="Helical" evidence="1">
    <location>
        <begin position="26"/>
        <end position="44"/>
    </location>
</feature>
<sequence length="134" mass="13984">MMGASISALALTYRMGTATRMGPGYMPFFYGMFMVLVGLAIGVFSRGHQEEGGEVTTVNWRGWLCILGALIAFAIIGVYGGLVPATFIAVFVAAMGSAANSARTAALLATGLVVAAVVIFSYGLKLQFALFAWG</sequence>
<evidence type="ECO:0000259" key="2">
    <source>
        <dbReference type="Pfam" id="PF07331"/>
    </source>
</evidence>
<keyword evidence="4" id="KW-1185">Reference proteome</keyword>
<comment type="caution">
    <text evidence="3">The sequence shown here is derived from an EMBL/GenBank/DDBJ whole genome shotgun (WGS) entry which is preliminary data.</text>
</comment>
<dbReference type="Pfam" id="PF07331">
    <property type="entry name" value="TctB"/>
    <property type="match status" value="1"/>
</dbReference>
<keyword evidence="1" id="KW-0812">Transmembrane</keyword>
<proteinExistence type="predicted"/>
<evidence type="ECO:0000256" key="1">
    <source>
        <dbReference type="SAM" id="Phobius"/>
    </source>
</evidence>
<organism evidence="3 4">
    <name type="scientific">Bradyrhizobium neotropicale</name>
    <dbReference type="NCBI Taxonomy" id="1497615"/>
    <lineage>
        <taxon>Bacteria</taxon>
        <taxon>Pseudomonadati</taxon>
        <taxon>Pseudomonadota</taxon>
        <taxon>Alphaproteobacteria</taxon>
        <taxon>Hyphomicrobiales</taxon>
        <taxon>Nitrobacteraceae</taxon>
        <taxon>Bradyrhizobium</taxon>
    </lineage>
</organism>
<keyword evidence="1" id="KW-0472">Membrane</keyword>
<evidence type="ECO:0000313" key="4">
    <source>
        <dbReference type="Proteomes" id="UP000077173"/>
    </source>
</evidence>
<feature type="transmembrane region" description="Helical" evidence="1">
    <location>
        <begin position="105"/>
        <end position="124"/>
    </location>
</feature>
<dbReference type="EMBL" id="LSEF01000033">
    <property type="protein sequence ID" value="OAF18661.1"/>
    <property type="molecule type" value="Genomic_DNA"/>
</dbReference>
<dbReference type="Proteomes" id="UP000077173">
    <property type="component" value="Unassembled WGS sequence"/>
</dbReference>
<reference evidence="3 4" key="1">
    <citation type="submission" date="2016-02" db="EMBL/GenBank/DDBJ databases">
        <title>Draft genome sequence of the strain BR 10247T Bradyrhizobium neotropicale isolated from nodules of Centrolobium paraense.</title>
        <authorList>
            <person name="Simoes-Araujo J.L."/>
            <person name="Barauna A.C."/>
            <person name="Silva K."/>
            <person name="Zilli J.E."/>
        </authorList>
    </citation>
    <scope>NUCLEOTIDE SEQUENCE [LARGE SCALE GENOMIC DNA]</scope>
    <source>
        <strain evidence="3 4">BR 10247</strain>
    </source>
</reference>
<dbReference type="InterPro" id="IPR009936">
    <property type="entry name" value="DUF1468"/>
</dbReference>